<dbReference type="EMBL" id="FMZV01000005">
    <property type="protein sequence ID" value="SDD07634.1"/>
    <property type="molecule type" value="Genomic_DNA"/>
</dbReference>
<evidence type="ECO:0000313" key="3">
    <source>
        <dbReference type="EMBL" id="SDD07634.1"/>
    </source>
</evidence>
<dbReference type="InterPro" id="IPR003746">
    <property type="entry name" value="DUF167"/>
</dbReference>
<evidence type="ECO:0000313" key="4">
    <source>
        <dbReference type="Proteomes" id="UP000199628"/>
    </source>
</evidence>
<accession>A0A1G6RTA6</accession>
<name>A0A1G6RTA6_9RHOB</name>
<dbReference type="SMART" id="SM01152">
    <property type="entry name" value="DUF167"/>
    <property type="match status" value="1"/>
</dbReference>
<keyword evidence="4" id="KW-1185">Reference proteome</keyword>
<dbReference type="AlphaFoldDB" id="A0A1G6RTA6"/>
<dbReference type="Pfam" id="PF02594">
    <property type="entry name" value="DUF167"/>
    <property type="match status" value="1"/>
</dbReference>
<dbReference type="InterPro" id="IPR036591">
    <property type="entry name" value="YggU-like_sf"/>
</dbReference>
<dbReference type="Proteomes" id="UP000199628">
    <property type="component" value="Unassembled WGS sequence"/>
</dbReference>
<comment type="similarity">
    <text evidence="1 2">Belongs to the UPF0235 family.</text>
</comment>
<dbReference type="RefSeq" id="WP_093029830.1">
    <property type="nucleotide sequence ID" value="NZ_FMZV01000005.1"/>
</dbReference>
<evidence type="ECO:0000256" key="2">
    <source>
        <dbReference type="HAMAP-Rule" id="MF_00634"/>
    </source>
</evidence>
<evidence type="ECO:0000256" key="1">
    <source>
        <dbReference type="ARBA" id="ARBA00010364"/>
    </source>
</evidence>
<dbReference type="NCBIfam" id="TIGR00251">
    <property type="entry name" value="DUF167 family protein"/>
    <property type="match status" value="1"/>
</dbReference>
<dbReference type="STRING" id="639004.SAMN04488239_10561"/>
<gene>
    <name evidence="3" type="ORF">SAMN04488239_10561</name>
</gene>
<proteinExistence type="inferred from homology"/>
<dbReference type="SUPFAM" id="SSF69786">
    <property type="entry name" value="YggU-like"/>
    <property type="match status" value="1"/>
</dbReference>
<sequence>MAKLKSDALLDLKHLAHAGREVNVRVTPKARRDSLSLRDGTLRVTVTAPPEDGKANEAVRKLLARAMGIAPSRLHLRRGQTARDKTFVCLEG</sequence>
<organism evidence="3 4">
    <name type="scientific">Ruegeria marina</name>
    <dbReference type="NCBI Taxonomy" id="639004"/>
    <lineage>
        <taxon>Bacteria</taxon>
        <taxon>Pseudomonadati</taxon>
        <taxon>Pseudomonadota</taxon>
        <taxon>Alphaproteobacteria</taxon>
        <taxon>Rhodobacterales</taxon>
        <taxon>Roseobacteraceae</taxon>
        <taxon>Ruegeria</taxon>
    </lineage>
</organism>
<dbReference type="HAMAP" id="MF_00634">
    <property type="entry name" value="UPF0235"/>
    <property type="match status" value="1"/>
</dbReference>
<protein>
    <recommendedName>
        <fullName evidence="2">UPF0235 protein SAMN04488239_10561</fullName>
    </recommendedName>
</protein>
<dbReference type="Gene3D" id="3.30.1200.10">
    <property type="entry name" value="YggU-like"/>
    <property type="match status" value="1"/>
</dbReference>
<dbReference type="OrthoDB" id="3176309at2"/>
<reference evidence="4" key="1">
    <citation type="submission" date="2016-10" db="EMBL/GenBank/DDBJ databases">
        <authorList>
            <person name="Varghese N."/>
            <person name="Submissions S."/>
        </authorList>
    </citation>
    <scope>NUCLEOTIDE SEQUENCE [LARGE SCALE GENOMIC DNA]</scope>
    <source>
        <strain evidence="4">CGMCC 1.9108</strain>
    </source>
</reference>